<keyword evidence="2" id="KW-1185">Reference proteome</keyword>
<reference evidence="1" key="4">
    <citation type="journal article" date="2022" name="PLoS Pathog.">
        <title>Chromosome-level genome of Schistosoma haematobium underpins genome-wide explorations of molecular variation.</title>
        <authorList>
            <person name="Stroehlein A.J."/>
            <person name="Korhonen P.K."/>
            <person name="Lee V.V."/>
            <person name="Ralph S.A."/>
            <person name="Mentink-Kane M."/>
            <person name="You H."/>
            <person name="McManus D.P."/>
            <person name="Tchuente L.T."/>
            <person name="Stothard J.R."/>
            <person name="Kaur P."/>
            <person name="Dudchenko O."/>
            <person name="Aiden E.L."/>
            <person name="Yang B."/>
            <person name="Yang H."/>
            <person name="Emery A.M."/>
            <person name="Webster B.L."/>
            <person name="Brindley P.J."/>
            <person name="Rollinson D."/>
            <person name="Chang B.C.H."/>
            <person name="Gasser R.B."/>
            <person name="Young N.D."/>
        </authorList>
    </citation>
    <scope>NUCLEOTIDE SEQUENCE</scope>
</reference>
<sequence>MVAGNQQEVHTPFIPSRYWSSCTPLVWNMGFPTPLSGLSIPTNPIKAPDIRFSSSQFRKQNPHFENAVSRTSLLVIVCIIEMTINNLTILALNTMIHCTCCTIF</sequence>
<dbReference type="CTD" id="75576752"/>
<reference evidence="1" key="3">
    <citation type="submission" date="2021-06" db="EMBL/GenBank/DDBJ databases">
        <title>Chromosome-level genome assembly for S. haematobium.</title>
        <authorList>
            <person name="Stroehlein A.J."/>
        </authorList>
    </citation>
    <scope>NUCLEOTIDE SEQUENCE</scope>
</reference>
<name>A0A922LSX5_SCHHA</name>
<evidence type="ECO:0000313" key="2">
    <source>
        <dbReference type="Proteomes" id="UP000471633"/>
    </source>
</evidence>
<evidence type="ECO:0000313" key="1">
    <source>
        <dbReference type="EMBL" id="KAH9592808.1"/>
    </source>
</evidence>
<proteinExistence type="predicted"/>
<comment type="caution">
    <text evidence="1">The sequence shown here is derived from an EMBL/GenBank/DDBJ whole genome shotgun (WGS) entry which is preliminary data.</text>
</comment>
<protein>
    <submittedName>
        <fullName evidence="1">Multidrug resistance-associated protein 1</fullName>
    </submittedName>
</protein>
<dbReference type="RefSeq" id="XP_051072733.1">
    <property type="nucleotide sequence ID" value="XM_051208751.1"/>
</dbReference>
<reference evidence="1" key="2">
    <citation type="journal article" date="2019" name="Gigascience">
        <title>High-quality Schistosoma haematobium genome achieved by single-molecule and long-range sequencing.</title>
        <authorList>
            <person name="Stroehlein A.J."/>
            <person name="Korhonen P.K."/>
            <person name="Chong T.M."/>
            <person name="Lim Y.L."/>
            <person name="Chan K.G."/>
            <person name="Webster B."/>
            <person name="Rollinson D."/>
            <person name="Brindley P.J."/>
            <person name="Gasser R.B."/>
            <person name="Young N.D."/>
        </authorList>
    </citation>
    <scope>NUCLEOTIDE SEQUENCE</scope>
</reference>
<dbReference type="GeneID" id="75576752"/>
<dbReference type="AlphaFoldDB" id="A0A922LSX5"/>
<organism evidence="1 2">
    <name type="scientific">Schistosoma haematobium</name>
    <name type="common">Blood fluke</name>
    <dbReference type="NCBI Taxonomy" id="6185"/>
    <lineage>
        <taxon>Eukaryota</taxon>
        <taxon>Metazoa</taxon>
        <taxon>Spiralia</taxon>
        <taxon>Lophotrochozoa</taxon>
        <taxon>Platyhelminthes</taxon>
        <taxon>Trematoda</taxon>
        <taxon>Digenea</taxon>
        <taxon>Strigeidida</taxon>
        <taxon>Schistosomatoidea</taxon>
        <taxon>Schistosomatidae</taxon>
        <taxon>Schistosoma</taxon>
    </lineage>
</organism>
<dbReference type="KEGG" id="shx:MS3_00001299"/>
<dbReference type="Proteomes" id="UP000471633">
    <property type="component" value="Unassembled WGS sequence"/>
</dbReference>
<reference evidence="1" key="1">
    <citation type="journal article" date="2012" name="Nat. Genet.">
        <title>Whole-genome sequence of Schistosoma haematobium.</title>
        <authorList>
            <person name="Young N.D."/>
            <person name="Jex A.R."/>
            <person name="Li B."/>
            <person name="Liu S."/>
            <person name="Yang L."/>
            <person name="Xiong Z."/>
            <person name="Li Y."/>
            <person name="Cantacessi C."/>
            <person name="Hall R.S."/>
            <person name="Xu X."/>
            <person name="Chen F."/>
            <person name="Wu X."/>
            <person name="Zerlotini A."/>
            <person name="Oliveira G."/>
            <person name="Hofmann A."/>
            <person name="Zhang G."/>
            <person name="Fang X."/>
            <person name="Kang Y."/>
            <person name="Campbell B.E."/>
            <person name="Loukas A."/>
            <person name="Ranganathan S."/>
            <person name="Rollinson D."/>
            <person name="Rinaldi G."/>
            <person name="Brindley P.J."/>
            <person name="Yang H."/>
            <person name="Wang J."/>
            <person name="Wang J."/>
            <person name="Gasser R.B."/>
        </authorList>
    </citation>
    <scope>NUCLEOTIDE SEQUENCE</scope>
</reference>
<gene>
    <name evidence="1" type="primary">ABCC1_4</name>
    <name evidence="1" type="ORF">MS3_00001299</name>
</gene>
<dbReference type="EMBL" id="AMPZ03000002">
    <property type="protein sequence ID" value="KAH9592808.1"/>
    <property type="molecule type" value="Genomic_DNA"/>
</dbReference>
<accession>A0A922LSX5</accession>